<organism evidence="3 4">
    <name type="scientific">Trichonephila inaurata madagascariensis</name>
    <dbReference type="NCBI Taxonomy" id="2747483"/>
    <lineage>
        <taxon>Eukaryota</taxon>
        <taxon>Metazoa</taxon>
        <taxon>Ecdysozoa</taxon>
        <taxon>Arthropoda</taxon>
        <taxon>Chelicerata</taxon>
        <taxon>Arachnida</taxon>
        <taxon>Araneae</taxon>
        <taxon>Araneomorphae</taxon>
        <taxon>Entelegynae</taxon>
        <taxon>Araneoidea</taxon>
        <taxon>Nephilidae</taxon>
        <taxon>Trichonephila</taxon>
        <taxon>Trichonephila inaurata</taxon>
    </lineage>
</organism>
<feature type="domain" description="DUF5679" evidence="2">
    <location>
        <begin position="104"/>
        <end position="136"/>
    </location>
</feature>
<comment type="caution">
    <text evidence="3">The sequence shown here is derived from an EMBL/GenBank/DDBJ whole genome shotgun (WGS) entry which is preliminary data.</text>
</comment>
<evidence type="ECO:0000313" key="4">
    <source>
        <dbReference type="Proteomes" id="UP000886998"/>
    </source>
</evidence>
<dbReference type="EMBL" id="BMAV01012422">
    <property type="protein sequence ID" value="GFY59096.1"/>
    <property type="molecule type" value="Genomic_DNA"/>
</dbReference>
<dbReference type="GO" id="GO:0004623">
    <property type="term" value="F:phospholipase A2 activity"/>
    <property type="evidence" value="ECO:0007669"/>
    <property type="project" value="InterPro"/>
</dbReference>
<dbReference type="AlphaFoldDB" id="A0A8X6XX63"/>
<evidence type="ECO:0000259" key="2">
    <source>
        <dbReference type="Pfam" id="PF18930"/>
    </source>
</evidence>
<sequence>MHLPGHQFTGPGTQLLKGKTRLNPNLTYKEWSKPIKRVDKAAYEHDVCYLKNKDTKTRNEMCDSNMIQELDDILNPTIRKRLDRAVVSIIKAKKTFGMGSKMHCLKCKTHTDTKDAHHATSKNGRTMMKGICMDCG</sequence>
<dbReference type="Gene3D" id="1.20.90.10">
    <property type="entry name" value="Phospholipase A2 domain"/>
    <property type="match status" value="1"/>
</dbReference>
<protein>
    <submittedName>
        <fullName evidence="3">Uncharacterized protein</fullName>
    </submittedName>
</protein>
<dbReference type="InterPro" id="IPR036444">
    <property type="entry name" value="PLipase_A2_dom_sf"/>
</dbReference>
<name>A0A8X6XX63_9ARAC</name>
<dbReference type="InterPro" id="IPR013607">
    <property type="entry name" value="Phospholipase_A2-like"/>
</dbReference>
<dbReference type="Pfam" id="PF08398">
    <property type="entry name" value="Phospholip_A2_4"/>
    <property type="match status" value="1"/>
</dbReference>
<dbReference type="Pfam" id="PF18930">
    <property type="entry name" value="DUF5679"/>
    <property type="match status" value="1"/>
</dbReference>
<evidence type="ECO:0000313" key="3">
    <source>
        <dbReference type="EMBL" id="GFY59096.1"/>
    </source>
</evidence>
<dbReference type="GO" id="GO:0005198">
    <property type="term" value="F:structural molecule activity"/>
    <property type="evidence" value="ECO:0007669"/>
    <property type="project" value="InterPro"/>
</dbReference>
<dbReference type="InterPro" id="IPR044044">
    <property type="entry name" value="DUF5679"/>
</dbReference>
<gene>
    <name evidence="3" type="primary">AVEN_166995_1</name>
    <name evidence="3" type="ORF">TNIN_277711</name>
</gene>
<feature type="domain" description="Phospholipase A2-like" evidence="1">
    <location>
        <begin position="1"/>
        <end position="72"/>
    </location>
</feature>
<dbReference type="Proteomes" id="UP000886998">
    <property type="component" value="Unassembled WGS sequence"/>
</dbReference>
<keyword evidence="4" id="KW-1185">Reference proteome</keyword>
<reference evidence="3" key="1">
    <citation type="submission" date="2020-08" db="EMBL/GenBank/DDBJ databases">
        <title>Multicomponent nature underlies the extraordinary mechanical properties of spider dragline silk.</title>
        <authorList>
            <person name="Kono N."/>
            <person name="Nakamura H."/>
            <person name="Mori M."/>
            <person name="Yoshida Y."/>
            <person name="Ohtoshi R."/>
            <person name="Malay A.D."/>
            <person name="Moran D.A.P."/>
            <person name="Tomita M."/>
            <person name="Numata K."/>
            <person name="Arakawa K."/>
        </authorList>
    </citation>
    <scope>NUCLEOTIDE SEQUENCE</scope>
</reference>
<dbReference type="OrthoDB" id="6430870at2759"/>
<dbReference type="GO" id="GO:0050482">
    <property type="term" value="P:arachidonate secretion"/>
    <property type="evidence" value="ECO:0007669"/>
    <property type="project" value="InterPro"/>
</dbReference>
<evidence type="ECO:0000259" key="1">
    <source>
        <dbReference type="Pfam" id="PF08398"/>
    </source>
</evidence>
<proteinExistence type="predicted"/>
<accession>A0A8X6XX63</accession>
<dbReference type="GO" id="GO:0006644">
    <property type="term" value="P:phospholipid metabolic process"/>
    <property type="evidence" value="ECO:0007669"/>
    <property type="project" value="InterPro"/>
</dbReference>